<sequence length="343" mass="37497">MLFKTALGFAAIAAASAPIAADDSAKALETRWGARISNNDFANIRFYAQHSAAAYCNIGVPPGQQITCGNNACPLVARNRVKVAASVTGDLTGAGAYVAIDTIRREIVVSIRGSNNIRNYITNLIFSWTDCNFTKQCQVHAGFAQAWDEIKVVVNRAITNARRRYPQYAIVFTGHSLGGAVATIGAANLRRSGLWVNLYTYGSPRVGNDWFASWFSNVQGGQWRVTHEDDPVPRLPPIFSGYRHITPEYWLSGGNGGNTYKTDYTTANIKVCEGIASTQCNAGRDVTDINAHLYYFGAIASCAPSSLQLRDADAQDDPLPKDLSERLADWSRKDQEFVKNENV</sequence>
<dbReference type="InterPro" id="IPR051218">
    <property type="entry name" value="Sec_MonoDiacylglyc_Lipase"/>
</dbReference>
<dbReference type="eggNOG" id="KOG4569">
    <property type="taxonomic scope" value="Eukaryota"/>
</dbReference>
<dbReference type="SUPFAM" id="SSF53474">
    <property type="entry name" value="alpha/beta-Hydrolases"/>
    <property type="match status" value="1"/>
</dbReference>
<dbReference type="Pfam" id="PF01764">
    <property type="entry name" value="Lipase_3"/>
    <property type="match status" value="1"/>
</dbReference>
<dbReference type="GO" id="GO:0006629">
    <property type="term" value="P:lipid metabolic process"/>
    <property type="evidence" value="ECO:0007669"/>
    <property type="project" value="InterPro"/>
</dbReference>
<comment type="caution">
    <text evidence="6">The sequence shown here is derived from an EMBL/GenBank/DDBJ whole genome shotgun (WGS) entry which is preliminary data.</text>
</comment>
<feature type="signal peptide" evidence="4">
    <location>
        <begin position="1"/>
        <end position="21"/>
    </location>
</feature>
<proteinExistence type="inferred from homology"/>
<dbReference type="AlphaFoldDB" id="A0A0A1V9V5"/>
<feature type="domain" description="Fungal lipase-type" evidence="5">
    <location>
        <begin position="108"/>
        <end position="238"/>
    </location>
</feature>
<evidence type="ECO:0000259" key="5">
    <source>
        <dbReference type="Pfam" id="PF01764"/>
    </source>
</evidence>
<dbReference type="OrthoDB" id="426718at2759"/>
<comment type="catalytic activity">
    <reaction evidence="3">
        <text>a monoacylglycerol + H2O = glycerol + a fatty acid + H(+)</text>
        <dbReference type="Rhea" id="RHEA:15245"/>
        <dbReference type="ChEBI" id="CHEBI:15377"/>
        <dbReference type="ChEBI" id="CHEBI:15378"/>
        <dbReference type="ChEBI" id="CHEBI:17408"/>
        <dbReference type="ChEBI" id="CHEBI:17754"/>
        <dbReference type="ChEBI" id="CHEBI:28868"/>
    </reaction>
</comment>
<dbReference type="Gene3D" id="3.40.50.1820">
    <property type="entry name" value="alpha/beta hydrolase"/>
    <property type="match status" value="1"/>
</dbReference>
<dbReference type="Proteomes" id="UP000030151">
    <property type="component" value="Unassembled WGS sequence"/>
</dbReference>
<dbReference type="InterPro" id="IPR002921">
    <property type="entry name" value="Fungal_lipase-type"/>
</dbReference>
<dbReference type="PANTHER" id="PTHR45856:SF11">
    <property type="entry name" value="FUNGAL LIPASE-LIKE DOMAIN-CONTAINING PROTEIN"/>
    <property type="match status" value="1"/>
</dbReference>
<evidence type="ECO:0000256" key="2">
    <source>
        <dbReference type="ARBA" id="ARBA00047591"/>
    </source>
</evidence>
<evidence type="ECO:0000256" key="1">
    <source>
        <dbReference type="ARBA" id="ARBA00043996"/>
    </source>
</evidence>
<evidence type="ECO:0000313" key="7">
    <source>
        <dbReference type="Proteomes" id="UP000030151"/>
    </source>
</evidence>
<evidence type="ECO:0000256" key="3">
    <source>
        <dbReference type="ARBA" id="ARBA00048461"/>
    </source>
</evidence>
<dbReference type="CDD" id="cd00519">
    <property type="entry name" value="Lipase_3"/>
    <property type="match status" value="1"/>
</dbReference>
<comment type="catalytic activity">
    <reaction evidence="2">
        <text>a diacylglycerol + H2O = a monoacylglycerol + a fatty acid + H(+)</text>
        <dbReference type="Rhea" id="RHEA:32731"/>
        <dbReference type="ChEBI" id="CHEBI:15377"/>
        <dbReference type="ChEBI" id="CHEBI:15378"/>
        <dbReference type="ChEBI" id="CHEBI:17408"/>
        <dbReference type="ChEBI" id="CHEBI:18035"/>
        <dbReference type="ChEBI" id="CHEBI:28868"/>
    </reaction>
</comment>
<dbReference type="PANTHER" id="PTHR45856">
    <property type="entry name" value="ALPHA/BETA-HYDROLASES SUPERFAMILY PROTEIN"/>
    <property type="match status" value="1"/>
</dbReference>
<gene>
    <name evidence="6" type="ORF">X797_001216</name>
</gene>
<dbReference type="EMBL" id="JELW01000001">
    <property type="protein sequence ID" value="EXV06496.1"/>
    <property type="molecule type" value="Genomic_DNA"/>
</dbReference>
<organism evidence="6 7">
    <name type="scientific">Metarhizium robertsii</name>
    <dbReference type="NCBI Taxonomy" id="568076"/>
    <lineage>
        <taxon>Eukaryota</taxon>
        <taxon>Fungi</taxon>
        <taxon>Dikarya</taxon>
        <taxon>Ascomycota</taxon>
        <taxon>Pezizomycotina</taxon>
        <taxon>Sordariomycetes</taxon>
        <taxon>Hypocreomycetidae</taxon>
        <taxon>Hypocreales</taxon>
        <taxon>Clavicipitaceae</taxon>
        <taxon>Metarhizium</taxon>
    </lineage>
</organism>
<dbReference type="InterPro" id="IPR029058">
    <property type="entry name" value="AB_hydrolase_fold"/>
</dbReference>
<comment type="similarity">
    <text evidence="1">Belongs to the AB hydrolase superfamily. Lipase family. Class 3 subfamily.</text>
</comment>
<reference evidence="6 7" key="1">
    <citation type="submission" date="2014-02" db="EMBL/GenBank/DDBJ databases">
        <title>The genome sequence of the entomopathogenic fungus Metarhizium robertsii ARSEF 2575.</title>
        <authorList>
            <person name="Giuliano Garisto Donzelli B."/>
            <person name="Roe B.A."/>
            <person name="Macmil S.L."/>
            <person name="Krasnoff S.B."/>
            <person name="Gibson D.M."/>
        </authorList>
    </citation>
    <scope>NUCLEOTIDE SEQUENCE [LARGE SCALE GENOMIC DNA]</scope>
    <source>
        <strain evidence="6 7">ARSEF 2575</strain>
    </source>
</reference>
<feature type="chain" id="PRO_5001981494" evidence="4">
    <location>
        <begin position="22"/>
        <end position="343"/>
    </location>
</feature>
<keyword evidence="4" id="KW-0732">Signal</keyword>
<name>A0A0A1V9V5_9HYPO</name>
<dbReference type="HOGENOM" id="CLU_032957_1_0_1"/>
<protein>
    <submittedName>
        <fullName evidence="6">Lipase (Class 3)</fullName>
    </submittedName>
</protein>
<evidence type="ECO:0000256" key="4">
    <source>
        <dbReference type="SAM" id="SignalP"/>
    </source>
</evidence>
<evidence type="ECO:0000313" key="6">
    <source>
        <dbReference type="EMBL" id="EXV06496.1"/>
    </source>
</evidence>
<accession>A0A0A1V9V5</accession>